<dbReference type="EMBL" id="OA882941">
    <property type="protein sequence ID" value="CAD7277428.1"/>
    <property type="molecule type" value="Genomic_DNA"/>
</dbReference>
<evidence type="ECO:0000256" key="5">
    <source>
        <dbReference type="ARBA" id="ARBA00022448"/>
    </source>
</evidence>
<evidence type="ECO:0000256" key="10">
    <source>
        <dbReference type="ARBA" id="ARBA00023159"/>
    </source>
</evidence>
<dbReference type="Gene3D" id="1.10.220.20">
    <property type="match status" value="1"/>
</dbReference>
<dbReference type="Proteomes" id="UP000678499">
    <property type="component" value="Unassembled WGS sequence"/>
</dbReference>
<evidence type="ECO:0000256" key="9">
    <source>
        <dbReference type="ARBA" id="ARBA00023136"/>
    </source>
</evidence>
<feature type="compositionally biased region" description="Polar residues" evidence="13">
    <location>
        <begin position="203"/>
        <end position="217"/>
    </location>
</feature>
<dbReference type="FunFam" id="1.10.220.20:FF:000002">
    <property type="entry name" value="Brefeldin A-inhibited guanine nucleotide-exchange protein 1"/>
    <property type="match status" value="1"/>
</dbReference>
<dbReference type="GO" id="GO:0005737">
    <property type="term" value="C:cytoplasm"/>
    <property type="evidence" value="ECO:0007669"/>
    <property type="project" value="UniProtKB-SubCell"/>
</dbReference>
<dbReference type="Pfam" id="PF09324">
    <property type="entry name" value="Sec7-like_HDS"/>
    <property type="match status" value="1"/>
</dbReference>
<dbReference type="CDD" id="cd00171">
    <property type="entry name" value="Sec7"/>
    <property type="match status" value="1"/>
</dbReference>
<name>A0A7R9BNB9_9CRUS</name>
<dbReference type="InterPro" id="IPR015403">
    <property type="entry name" value="Mon2/Sec7/BIG1-like_HDS"/>
</dbReference>
<dbReference type="Gene3D" id="1.25.10.10">
    <property type="entry name" value="Leucine-rich Repeat Variant"/>
    <property type="match status" value="1"/>
</dbReference>
<dbReference type="InterPro" id="IPR011425">
    <property type="entry name" value="Med9"/>
</dbReference>
<dbReference type="OrthoDB" id="18431at2759"/>
<dbReference type="Pfam" id="PF01369">
    <property type="entry name" value="Sec7"/>
    <property type="match status" value="1"/>
</dbReference>
<dbReference type="SUPFAM" id="SSF48371">
    <property type="entry name" value="ARM repeat"/>
    <property type="match status" value="1"/>
</dbReference>
<dbReference type="PROSITE" id="PS50190">
    <property type="entry name" value="SEC7"/>
    <property type="match status" value="1"/>
</dbReference>
<dbReference type="SUPFAM" id="SSF140718">
    <property type="entry name" value="Mediator hinge subcomplex-like"/>
    <property type="match status" value="1"/>
</dbReference>
<dbReference type="GO" id="GO:0016592">
    <property type="term" value="C:mediator complex"/>
    <property type="evidence" value="ECO:0007669"/>
    <property type="project" value="InterPro"/>
</dbReference>
<dbReference type="GO" id="GO:0003712">
    <property type="term" value="F:transcription coregulator activity"/>
    <property type="evidence" value="ECO:0007669"/>
    <property type="project" value="InterPro"/>
</dbReference>
<dbReference type="Gene3D" id="1.10.1000.11">
    <property type="entry name" value="Arf Nucleotide-binding Site Opener,domain 2"/>
    <property type="match status" value="1"/>
</dbReference>
<evidence type="ECO:0000256" key="13">
    <source>
        <dbReference type="SAM" id="MobiDB-lite"/>
    </source>
</evidence>
<feature type="compositionally biased region" description="Polar residues" evidence="13">
    <location>
        <begin position="2464"/>
        <end position="2473"/>
    </location>
</feature>
<keyword evidence="9" id="KW-0472">Membrane</keyword>
<keyword evidence="7" id="KW-0653">Protein transport</keyword>
<comment type="subcellular location">
    <subcellularLocation>
        <location evidence="3">Cytoplasm</location>
    </subcellularLocation>
    <subcellularLocation>
        <location evidence="2">Membrane</location>
    </subcellularLocation>
    <subcellularLocation>
        <location evidence="1">Nucleus</location>
    </subcellularLocation>
</comment>
<organism evidence="15">
    <name type="scientific">Notodromas monacha</name>
    <dbReference type="NCBI Taxonomy" id="399045"/>
    <lineage>
        <taxon>Eukaryota</taxon>
        <taxon>Metazoa</taxon>
        <taxon>Ecdysozoa</taxon>
        <taxon>Arthropoda</taxon>
        <taxon>Crustacea</taxon>
        <taxon>Oligostraca</taxon>
        <taxon>Ostracoda</taxon>
        <taxon>Podocopa</taxon>
        <taxon>Podocopida</taxon>
        <taxon>Cypridocopina</taxon>
        <taxon>Cypridoidea</taxon>
        <taxon>Cyprididae</taxon>
        <taxon>Notodromas</taxon>
    </lineage>
</organism>
<evidence type="ECO:0000259" key="14">
    <source>
        <dbReference type="PROSITE" id="PS50190"/>
    </source>
</evidence>
<feature type="region of interest" description="Disordered" evidence="13">
    <location>
        <begin position="2459"/>
        <end position="2478"/>
    </location>
</feature>
<dbReference type="InterPro" id="IPR037212">
    <property type="entry name" value="Med7/Med21-like"/>
</dbReference>
<dbReference type="PANTHER" id="PTHR10663:SF375">
    <property type="entry name" value="LD29171P"/>
    <property type="match status" value="1"/>
</dbReference>
<dbReference type="Pfam" id="PF12783">
    <property type="entry name" value="Sec7-like_HUS"/>
    <property type="match status" value="1"/>
</dbReference>
<dbReference type="InterPro" id="IPR032629">
    <property type="entry name" value="DCB_dom"/>
</dbReference>
<reference evidence="15" key="1">
    <citation type="submission" date="2020-11" db="EMBL/GenBank/DDBJ databases">
        <authorList>
            <person name="Tran Van P."/>
        </authorList>
    </citation>
    <scope>NUCLEOTIDE SEQUENCE</scope>
</reference>
<dbReference type="GO" id="GO:0015031">
    <property type="term" value="P:protein transport"/>
    <property type="evidence" value="ECO:0007669"/>
    <property type="project" value="UniProtKB-KW"/>
</dbReference>
<evidence type="ECO:0000313" key="16">
    <source>
        <dbReference type="Proteomes" id="UP000678499"/>
    </source>
</evidence>
<dbReference type="InterPro" id="IPR011989">
    <property type="entry name" value="ARM-like"/>
</dbReference>
<dbReference type="InterPro" id="IPR016024">
    <property type="entry name" value="ARM-type_fold"/>
</dbReference>
<evidence type="ECO:0000256" key="4">
    <source>
        <dbReference type="ARBA" id="ARBA00008089"/>
    </source>
</evidence>
<feature type="domain" description="SEC7" evidence="14">
    <location>
        <begin position="585"/>
        <end position="774"/>
    </location>
</feature>
<dbReference type="GO" id="GO:0032012">
    <property type="term" value="P:regulation of ARF protein signal transduction"/>
    <property type="evidence" value="ECO:0007669"/>
    <property type="project" value="InterPro"/>
</dbReference>
<keyword evidence="8" id="KW-0805">Transcription regulation</keyword>
<dbReference type="PANTHER" id="PTHR10663">
    <property type="entry name" value="GUANYL-NUCLEOTIDE EXCHANGE FACTOR"/>
    <property type="match status" value="1"/>
</dbReference>
<dbReference type="InterPro" id="IPR032691">
    <property type="entry name" value="Mon2/Sec7/BIG1-like_HUS"/>
</dbReference>
<dbReference type="InterPro" id="IPR035999">
    <property type="entry name" value="Sec7_dom_sf"/>
</dbReference>
<dbReference type="InterPro" id="IPR000904">
    <property type="entry name" value="Sec7_dom"/>
</dbReference>
<feature type="region of interest" description="Disordered" evidence="13">
    <location>
        <begin position="177"/>
        <end position="237"/>
    </location>
</feature>
<proteinExistence type="inferred from homology"/>
<evidence type="ECO:0000256" key="3">
    <source>
        <dbReference type="ARBA" id="ARBA00004496"/>
    </source>
</evidence>
<evidence type="ECO:0000313" key="15">
    <source>
        <dbReference type="EMBL" id="CAD7277428.1"/>
    </source>
</evidence>
<gene>
    <name evidence="15" type="ORF">NMOB1V02_LOCUS5161</name>
</gene>
<evidence type="ECO:0000256" key="1">
    <source>
        <dbReference type="ARBA" id="ARBA00004123"/>
    </source>
</evidence>
<dbReference type="InterPro" id="IPR024861">
    <property type="entry name" value="Donson"/>
</dbReference>
<evidence type="ECO:0000256" key="7">
    <source>
        <dbReference type="ARBA" id="ARBA00022927"/>
    </source>
</evidence>
<keyword evidence="11" id="KW-0804">Transcription</keyword>
<keyword evidence="16" id="KW-1185">Reference proteome</keyword>
<dbReference type="GO" id="GO:0005085">
    <property type="term" value="F:guanyl-nucleotide exchange factor activity"/>
    <property type="evidence" value="ECO:0007669"/>
    <property type="project" value="InterPro"/>
</dbReference>
<evidence type="ECO:0000256" key="12">
    <source>
        <dbReference type="ARBA" id="ARBA00023242"/>
    </source>
</evidence>
<dbReference type="InterPro" id="IPR023394">
    <property type="entry name" value="Sec7_C_sf"/>
</dbReference>
<evidence type="ECO:0000256" key="8">
    <source>
        <dbReference type="ARBA" id="ARBA00023015"/>
    </source>
</evidence>
<dbReference type="Pfam" id="PF16213">
    <property type="entry name" value="DCB"/>
    <property type="match status" value="1"/>
</dbReference>
<keyword evidence="6" id="KW-0963">Cytoplasm</keyword>
<dbReference type="Pfam" id="PF20252">
    <property type="entry name" value="BIG2_C"/>
    <property type="match status" value="1"/>
</dbReference>
<comment type="similarity">
    <text evidence="4">Belongs to the Mediator complex subunit 9 family.</text>
</comment>
<keyword evidence="12" id="KW-0539">Nucleus</keyword>
<protein>
    <recommendedName>
        <fullName evidence="14">SEC7 domain-containing protein</fullName>
    </recommendedName>
</protein>
<evidence type="ECO:0000256" key="11">
    <source>
        <dbReference type="ARBA" id="ARBA00023163"/>
    </source>
</evidence>
<dbReference type="SMART" id="SM00222">
    <property type="entry name" value="Sec7"/>
    <property type="match status" value="1"/>
</dbReference>
<dbReference type="Pfam" id="PF07544">
    <property type="entry name" value="Med9"/>
    <property type="match status" value="1"/>
</dbReference>
<evidence type="ECO:0000256" key="6">
    <source>
        <dbReference type="ARBA" id="ARBA00022490"/>
    </source>
</evidence>
<dbReference type="InterPro" id="IPR046455">
    <property type="entry name" value="Sec7/BIG1-like_C"/>
</dbReference>
<dbReference type="GO" id="GO:0006357">
    <property type="term" value="P:regulation of transcription by RNA polymerase II"/>
    <property type="evidence" value="ECO:0007669"/>
    <property type="project" value="InterPro"/>
</dbReference>
<dbReference type="GO" id="GO:0016020">
    <property type="term" value="C:membrane"/>
    <property type="evidence" value="ECO:0007669"/>
    <property type="project" value="UniProtKB-SubCell"/>
</dbReference>
<accession>A0A7R9BNB9</accession>
<dbReference type="SUPFAM" id="SSF48425">
    <property type="entry name" value="Sec7 domain"/>
    <property type="match status" value="1"/>
</dbReference>
<keyword evidence="5" id="KW-0813">Transport</keyword>
<keyword evidence="10" id="KW-0010">Activator</keyword>
<evidence type="ECO:0000256" key="2">
    <source>
        <dbReference type="ARBA" id="ARBA00004370"/>
    </source>
</evidence>
<sequence>MFLAKALERIVEDREIKRPQHAELKDACESVLNDIKVDLKGSEHVSGAPSALPLPKSTAGSMNAEKYILPFELALQSKSPKFIVTALDGLQALLTVITSNTLEVHEATLVQAVRTCYNICLGSRNLVNQTTAKATLTQMMNVIFSRMEQAKKEPILTNELAVTNCLTSSVSESSLTSKSSQCVEPQLNDMNDDQKEKDIESCSEANDQGDGSHSSPVEESPNPIAESEEGGERTVMSPEDFDSIVVNIIEGLIKDVVQDSEEKKRAHASAAQVNPSVPQRVSSQESLDIQDSLHDVMTARFTHVAQKDAFLVFRALCKLSMKPLREVDPRSHEHRNKVLSLQLLLVILQNAGPVFQTNEMFTTAIRQYLCVALSRNGVSPVTEVFELSLAIFLVLIHKFKVHLKAQIEVFFRDILLNVLESSTSTFEHKWMVIQALTRICSDSQCMVDIYVNYDCDLSSANIFERLVNDLCKIAQGRTALELGATPSQEQTIRVKGLQCLVSLLRGMVEWCKDQYAAPQMQSSFAGDLQGNSAVKENGVDKIDSQTGPSSLITPLSSNYGYLPSSGMNPSPPVQHSKSSALDPQRVEVLKQQKAVWEEGIDLFNRKPKKGIAFLQEKELVGKTPDAVASFFHNDDRLNKTLIGDFLGEGDDFNKEVMYSYIDQMDFTDKEFVVALRQFLEGFRLPGEAQKIDRLMEKFASRYCDCNANQGLFASADTAYVLAYSIIMLTTDLHSPRVKNKMTKEQYIKMNRGINDSKDLPEEYLSKIYDEIFTNEIKMKSSGRPERQIVTNEKKRRLVYNMELEQISETAQALMQAASHVDTLFTQAVHLEHVRPMFRVAWASLLAAFSVDLQDCDDADVATLCLQGIRCAIRIACIFRMELERDAYVQAIARFSLLTATSPISEMKAKNIDTIKTLIFVAQSDGNYLGHAWLDVLRCISQLELAQLLSSNPAAAGRGGSGQKASYPSGIVGVPVSGMGLVLNLNLGAWTNFSKGAGSDDHAGFVLPDNLDLSSISDQKRLASVKESINQASSQSVVVAVDRIFTGSVHLDGDAIVSFVEALCQVSSDELAAMPRPRMFSLQKIVEISYYNMGRIRLQWSRIWQVLGEHFNRVGCHPNEEIAFFAIDSLRQLSMKFLEKGELPNFRFQKDFLRPFETIMKKNRSPTVRDMVVRCIAQMVNSQADNIKSAQVFEKKFHSVIDSFQDAVKCLSEFACNACFPDTCMEAIRLIRNCAKYVDQRPHYFLEHNMDELSVSEEDRVWVRGWFPLLFELSCIINRCKLDVRTRALTVLFDIIKTHGSTFHPHWWNDLFHLLFRIFDVMKIPDEEYELQMESRTRLSEHKEEWMTTTCNHALYALVDVFTQFFDSLHSILLKDMYNQLLWCIQQDNEQLARSAANCLENLVISNGSRFNGETWMITCETLKDAFGGTLPQALMTWKPDECAATSGNVSGSNEVDTGLTADMSNSAYLPGILKRSDSRQSLVNDDGSRQPKSQPYSMSSHGIFASLLVKCIVQLELIQTVDHVLFFPATSRKEDASYLAAAKATMSEISIRSESFGEENGMYPFLEAPHLFKILECLQNSYDLAKSFNNHHEQRMILWKAGFKGNAKPTLLRQETQSLACALRMMFRMSCDERFDDATRKTVNGRLIALCTSAVSDYLNLPFESYRGAWTPIIVLVFTRIMQLSDDDFRSHHLTNASPGDVRAQLIYSTPSLLLLVKISFRLEKSERKDSPLGVYLKQVVPEFADDLSFRSLASELLETVKGAEDVVPDLNPADDVCSPPSSPLYFELIAESLCRKKSGDAQFRERLPLAFRAFITLRWIDYYHFIKKFRSAIETCCGRTTMSDIHDFVRRKVVRLSRASAALSCRLNNAVKFHVYLAEHRGEPVAPSVYIPECNPNFLLLIHFVSLVNRLRAVNECETEVPRLIKKSALDREIQILKQWILPEKILDFEAIRDSHTVSNISESLPHFISPHPPLDEEFTCDGEGVLEPVSTSEAKDKNISFEQTGTVNPVLLLELKPKLKEIQFEWETREKSLHSEGTLDFEESDFRQISESRCQANAPDFTEVARKMAAFGPMLENLISRQGESIFACADRMNGIAMRTPSKRRVCEEAPPSGWLTPSKVMQKFRNKKRALDIRLTVQSAPVIPEETCDAGVDVELPGAKNPFRVPRLEQGFPGQPSRKAHEFDCSLDADAEIWKLLSSPVKKKQRTDQVAVAKKQVDLPEAESGCTLLREDIPVDWSMKSRIRCIFTVKAELPPPLNPRRTFSAPEEASGVTAFVRRMDIKSSEFLLDSSVDARLREATCYWQHPNIPWMSLFPRNGTVLGERFLGDAVAKSGSVSTLVASDAIVQQGLRRDWEESLRSIYFMLKLKQCPYFYICASTFTCLFRAAGLDGREEIQAFVCPTTKGMRDALKREEIIFSMPLKRRSSQEADSEELRKEDDGTDSDEEMDSMLLSRIGLGPDRSSQTSSQGPGATGKHAVIDSSVVIDGKPESLVLIEAGDVQVFYGYFVESLWGWNTTGPHAGVPPSIFSPTAFLGASLGRLKVRRNEIEEKGRKKTQLDIVGPIMPNVVPSILDLFEDSGADFELNMACLPGTASFNSRPENETILKEEDMDAQVSFEKEQMPDPTQKLKDSQDAERKVIELNDKIQTCREQISKLPGIDLSKADQLNRLDALKKQLLIKKELLERYRGMCAFETPEAT</sequence>
<dbReference type="EMBL" id="CAJPEX010000904">
    <property type="protein sequence ID" value="CAG0917580.1"/>
    <property type="molecule type" value="Genomic_DNA"/>
</dbReference>
<dbReference type="FunFam" id="1.10.1000.11:FF:000003">
    <property type="entry name" value="Brefeldin A-inhibited guanine nucleotide-exchange protein 1"/>
    <property type="match status" value="1"/>
</dbReference>
<feature type="region of interest" description="Disordered" evidence="13">
    <location>
        <begin position="2426"/>
        <end position="2449"/>
    </location>
</feature>
<dbReference type="PRINTS" id="PR02064">
    <property type="entry name" value="DONSON"/>
</dbReference>